<accession>A0A7K1U989</accession>
<feature type="coiled-coil region" evidence="8">
    <location>
        <begin position="354"/>
        <end position="381"/>
    </location>
</feature>
<dbReference type="SUPFAM" id="SSF56954">
    <property type="entry name" value="Outer membrane efflux proteins (OEP)"/>
    <property type="match status" value="1"/>
</dbReference>
<keyword evidence="10" id="KW-1185">Reference proteome</keyword>
<keyword evidence="4" id="KW-1134">Transmembrane beta strand</keyword>
<evidence type="ECO:0000256" key="7">
    <source>
        <dbReference type="ARBA" id="ARBA00023237"/>
    </source>
</evidence>
<dbReference type="EMBL" id="WRXN01000009">
    <property type="protein sequence ID" value="MVT10575.1"/>
    <property type="molecule type" value="Genomic_DNA"/>
</dbReference>
<name>A0A7K1U989_9BACT</name>
<dbReference type="InterPro" id="IPR003423">
    <property type="entry name" value="OMP_efflux"/>
</dbReference>
<evidence type="ECO:0000256" key="2">
    <source>
        <dbReference type="ARBA" id="ARBA00007613"/>
    </source>
</evidence>
<dbReference type="AlphaFoldDB" id="A0A7K1U989"/>
<keyword evidence="7" id="KW-0998">Cell outer membrane</keyword>
<sequence>MYINRYTVMAALLFVTGTLFAQQPGRLQLEEAIDMALRNNHPLQIKQLQTEEKKAKLQEDGIKQYPSVIVNSAYQYNQNLGELVIPAGSFGSLPIGGSNVSLPGEDKTFELGKHHNFNAGVTVYQPITQLRKIKAGIDVSRTDVLISEQERIKASLQVKQAVERLFYGLLINRKQQEEARAKLELARIRLYDVESALLSGKTVNVNKAGLLANIADEEQNLLKLDIQADDYTADLKQLTGITADSIILEMPGDIHPVSSPAPADTFNNVDLKIATLGKLKTEQAIRATKAGYLPDVGLIAGYTYQTGNILYPTSNPYAGASLRWNIQDLFSNKQVLKQRQFLLQQAETNITNTREQVTNDIARTQRRINQAAALIAVAQKAVTYREEEMKLQEDKSDAGLNIAADILQTKSQLAKAEADLLAAQLSYRLAQSDLKILTGGN</sequence>
<dbReference type="PANTHER" id="PTHR30026">
    <property type="entry name" value="OUTER MEMBRANE PROTEIN TOLC"/>
    <property type="match status" value="1"/>
</dbReference>
<dbReference type="Gene3D" id="1.20.1600.10">
    <property type="entry name" value="Outer membrane efflux proteins (OEP)"/>
    <property type="match status" value="1"/>
</dbReference>
<dbReference type="Pfam" id="PF02321">
    <property type="entry name" value="OEP"/>
    <property type="match status" value="2"/>
</dbReference>
<evidence type="ECO:0000256" key="5">
    <source>
        <dbReference type="ARBA" id="ARBA00022692"/>
    </source>
</evidence>
<keyword evidence="3" id="KW-0813">Transport</keyword>
<dbReference type="RefSeq" id="WP_157308017.1">
    <property type="nucleotide sequence ID" value="NZ_WRXN01000009.1"/>
</dbReference>
<dbReference type="GO" id="GO:1990281">
    <property type="term" value="C:efflux pump complex"/>
    <property type="evidence" value="ECO:0007669"/>
    <property type="project" value="TreeGrafter"/>
</dbReference>
<reference evidence="9 10" key="1">
    <citation type="submission" date="2019-12" db="EMBL/GenBank/DDBJ databases">
        <title>Chitinophaga sp. strain ysch24 (GDMCC 1.1355), whole genome shotgun sequence.</title>
        <authorList>
            <person name="Zhang X."/>
        </authorList>
    </citation>
    <scope>NUCLEOTIDE SEQUENCE [LARGE SCALE GENOMIC DNA]</scope>
    <source>
        <strain evidence="10">ysch24</strain>
    </source>
</reference>
<evidence type="ECO:0000256" key="3">
    <source>
        <dbReference type="ARBA" id="ARBA00022448"/>
    </source>
</evidence>
<keyword evidence="5" id="KW-0812">Transmembrane</keyword>
<dbReference type="PANTHER" id="PTHR30026:SF20">
    <property type="entry name" value="OUTER MEMBRANE PROTEIN TOLC"/>
    <property type="match status" value="1"/>
</dbReference>
<evidence type="ECO:0000256" key="6">
    <source>
        <dbReference type="ARBA" id="ARBA00023136"/>
    </source>
</evidence>
<organism evidence="9 10">
    <name type="scientific">Chitinophaga tropicalis</name>
    <dbReference type="NCBI Taxonomy" id="2683588"/>
    <lineage>
        <taxon>Bacteria</taxon>
        <taxon>Pseudomonadati</taxon>
        <taxon>Bacteroidota</taxon>
        <taxon>Chitinophagia</taxon>
        <taxon>Chitinophagales</taxon>
        <taxon>Chitinophagaceae</taxon>
        <taxon>Chitinophaga</taxon>
    </lineage>
</organism>
<gene>
    <name evidence="9" type="ORF">GO493_20055</name>
</gene>
<protein>
    <submittedName>
        <fullName evidence="9">TolC family protein</fullName>
    </submittedName>
</protein>
<dbReference type="GO" id="GO:0009279">
    <property type="term" value="C:cell outer membrane"/>
    <property type="evidence" value="ECO:0007669"/>
    <property type="project" value="UniProtKB-SubCell"/>
</dbReference>
<proteinExistence type="inferred from homology"/>
<evidence type="ECO:0000256" key="4">
    <source>
        <dbReference type="ARBA" id="ARBA00022452"/>
    </source>
</evidence>
<comment type="similarity">
    <text evidence="2">Belongs to the outer membrane factor (OMF) (TC 1.B.17) family.</text>
</comment>
<dbReference type="InterPro" id="IPR051906">
    <property type="entry name" value="TolC-like"/>
</dbReference>
<comment type="caution">
    <text evidence="9">The sequence shown here is derived from an EMBL/GenBank/DDBJ whole genome shotgun (WGS) entry which is preliminary data.</text>
</comment>
<dbReference type="GO" id="GO:0015288">
    <property type="term" value="F:porin activity"/>
    <property type="evidence" value="ECO:0007669"/>
    <property type="project" value="TreeGrafter"/>
</dbReference>
<dbReference type="GO" id="GO:0015562">
    <property type="term" value="F:efflux transmembrane transporter activity"/>
    <property type="evidence" value="ECO:0007669"/>
    <property type="project" value="InterPro"/>
</dbReference>
<dbReference type="Proteomes" id="UP000461730">
    <property type="component" value="Unassembled WGS sequence"/>
</dbReference>
<evidence type="ECO:0000313" key="10">
    <source>
        <dbReference type="Proteomes" id="UP000461730"/>
    </source>
</evidence>
<evidence type="ECO:0000256" key="1">
    <source>
        <dbReference type="ARBA" id="ARBA00004442"/>
    </source>
</evidence>
<evidence type="ECO:0000313" key="9">
    <source>
        <dbReference type="EMBL" id="MVT10575.1"/>
    </source>
</evidence>
<keyword evidence="8" id="KW-0175">Coiled coil</keyword>
<comment type="subcellular location">
    <subcellularLocation>
        <location evidence="1">Cell outer membrane</location>
    </subcellularLocation>
</comment>
<keyword evidence="6" id="KW-0472">Membrane</keyword>
<evidence type="ECO:0000256" key="8">
    <source>
        <dbReference type="SAM" id="Coils"/>
    </source>
</evidence>